<dbReference type="SUPFAM" id="SSF63829">
    <property type="entry name" value="Calcium-dependent phosphotriesterase"/>
    <property type="match status" value="1"/>
</dbReference>
<keyword evidence="1" id="KW-1133">Transmembrane helix</keyword>
<accession>A0A4V3INQ3</accession>
<reference evidence="2 3" key="1">
    <citation type="submission" date="2019-03" db="EMBL/GenBank/DDBJ databases">
        <title>Genomics of glacier-inhabiting Cryobacterium strains.</title>
        <authorList>
            <person name="Liu Q."/>
            <person name="Xin Y.-H."/>
        </authorList>
    </citation>
    <scope>NUCLEOTIDE SEQUENCE [LARGE SCALE GENOMIC DNA]</scope>
    <source>
        <strain evidence="2 3">TMT1-1</strain>
    </source>
</reference>
<keyword evidence="1" id="KW-0812">Transmembrane</keyword>
<protein>
    <submittedName>
        <fullName evidence="2">ScyD/ScyE family protein</fullName>
    </submittedName>
</protein>
<dbReference type="AlphaFoldDB" id="A0A4V3INQ3"/>
<dbReference type="Proteomes" id="UP000298424">
    <property type="component" value="Unassembled WGS sequence"/>
</dbReference>
<keyword evidence="1" id="KW-0472">Membrane</keyword>
<feature type="transmembrane region" description="Helical" evidence="1">
    <location>
        <begin position="137"/>
        <end position="157"/>
    </location>
</feature>
<comment type="caution">
    <text evidence="2">The sequence shown here is derived from an EMBL/GenBank/DDBJ whole genome shotgun (WGS) entry which is preliminary data.</text>
</comment>
<gene>
    <name evidence="2" type="ORF">E3T27_14875</name>
</gene>
<evidence type="ECO:0000313" key="2">
    <source>
        <dbReference type="EMBL" id="TFD24048.1"/>
    </source>
</evidence>
<dbReference type="InterPro" id="IPR048031">
    <property type="entry name" value="ScyD/ScyE-like"/>
</dbReference>
<sequence>MRYSSSRTWRMITSRLASRHSAHGGHALIYLDNVQLRGYCARVDVCVRRLPRDCMTLVALVHRTHTVLAQHLPVTPFPARPSCFLGHPPGKPHRVKEHVVKKFVFTAVACVTAVSSAMIAVPASAVEIPTLGGPTVLASGLFLPLSLGVGAGGKVYVSQNALGALTRISPDGTTSVIARANPGDELGAVSVRNGTVYYSTNTQDHTASALYSLPLDGVAAPIADLYAYESAANPDQVNSYGFVDLPQSCLDQFDPAAPTAPVSYVGIVDTHPYASLPLEDAVYVADAGANAILKVGYDGTVSTAAVLPAGDPIMVTPQIAAGAGFPACTACFGYRFEPVPTDVEQSGDGWLYVTTLPGGPEDASLGARGAVYRFNPADGEVQFVQGGFVGATGLAVSKRTGLIAVTELFGGPKGTGQVSVFHPTLTDRTLQIPVTSPSAIELVGNSAYVTTNSFVAGATGAPQAIGKVVKLSVSLGGD</sequence>
<keyword evidence="3" id="KW-1185">Reference proteome</keyword>
<feature type="transmembrane region" description="Helical" evidence="1">
    <location>
        <begin position="103"/>
        <end position="125"/>
    </location>
</feature>
<dbReference type="NCBIfam" id="NF033206">
    <property type="entry name" value="ScyE_fam"/>
    <property type="match status" value="1"/>
</dbReference>
<evidence type="ECO:0000313" key="3">
    <source>
        <dbReference type="Proteomes" id="UP000298424"/>
    </source>
</evidence>
<evidence type="ECO:0000256" key="1">
    <source>
        <dbReference type="SAM" id="Phobius"/>
    </source>
</evidence>
<proteinExistence type="predicted"/>
<dbReference type="OrthoDB" id="928769at2"/>
<dbReference type="EMBL" id="SOGT01000015">
    <property type="protein sequence ID" value="TFD24048.1"/>
    <property type="molecule type" value="Genomic_DNA"/>
</dbReference>
<name>A0A4V3INQ3_9MICO</name>
<organism evidence="2 3">
    <name type="scientific">Cryobacterium lyxosi</name>
    <dbReference type="NCBI Taxonomy" id="1259228"/>
    <lineage>
        <taxon>Bacteria</taxon>
        <taxon>Bacillati</taxon>
        <taxon>Actinomycetota</taxon>
        <taxon>Actinomycetes</taxon>
        <taxon>Micrococcales</taxon>
        <taxon>Microbacteriaceae</taxon>
        <taxon>Cryobacterium</taxon>
    </lineage>
</organism>